<reference evidence="3" key="2">
    <citation type="submission" date="2021-04" db="EMBL/GenBank/DDBJ databases">
        <authorList>
            <person name="Gilroy R."/>
        </authorList>
    </citation>
    <scope>NUCLEOTIDE SEQUENCE</scope>
    <source>
        <strain evidence="3">CHK198-12963</strain>
    </source>
</reference>
<dbReference type="EMBL" id="DWWB01000049">
    <property type="protein sequence ID" value="HJC66802.1"/>
    <property type="molecule type" value="Genomic_DNA"/>
</dbReference>
<protein>
    <submittedName>
        <fullName evidence="3">Glycosyltransferase family 4 protein</fullName>
    </submittedName>
</protein>
<evidence type="ECO:0000313" key="4">
    <source>
        <dbReference type="Proteomes" id="UP000823863"/>
    </source>
</evidence>
<feature type="domain" description="Glycosyl transferase family 1" evidence="1">
    <location>
        <begin position="259"/>
        <end position="413"/>
    </location>
</feature>
<name>A0A9D2PT84_9FIRM</name>
<dbReference type="PANTHER" id="PTHR12526">
    <property type="entry name" value="GLYCOSYLTRANSFERASE"/>
    <property type="match status" value="1"/>
</dbReference>
<evidence type="ECO:0000259" key="2">
    <source>
        <dbReference type="Pfam" id="PF13579"/>
    </source>
</evidence>
<dbReference type="Pfam" id="PF00534">
    <property type="entry name" value="Glycos_transf_1"/>
    <property type="match status" value="1"/>
</dbReference>
<dbReference type="AlphaFoldDB" id="A0A9D2PT84"/>
<gene>
    <name evidence="3" type="ORF">H9931_08805</name>
</gene>
<dbReference type="SUPFAM" id="SSF53756">
    <property type="entry name" value="UDP-Glycosyltransferase/glycogen phosphorylase"/>
    <property type="match status" value="1"/>
</dbReference>
<proteinExistence type="predicted"/>
<dbReference type="Gene3D" id="3.40.50.2000">
    <property type="entry name" value="Glycogen Phosphorylase B"/>
    <property type="match status" value="2"/>
</dbReference>
<accession>A0A9D2PT84</accession>
<comment type="caution">
    <text evidence="3">The sequence shown here is derived from an EMBL/GenBank/DDBJ whole genome shotgun (WGS) entry which is preliminary data.</text>
</comment>
<dbReference type="InterPro" id="IPR028098">
    <property type="entry name" value="Glyco_trans_4-like_N"/>
</dbReference>
<sequence>MDIKCFFGSVHVFRKDETIVEGSIGESKREDNQAKKGKKKILVICQYYKPEPFRISDICEEMVRRGHEVHVVTGYPNYPEGILYDGYGKGKHVDEVLNGVKIHRCYTVPRGAGAVKRMLNYYSYAISSTKYVLSKKCVASDGAPFDVIFCNQLSPIMMANAAIAYKKKYKVPIIMYCLDLWPESLIAGGITRESPIYKYYHHVSKKIYRQMDKILITSCMFSDYIRDEFAINHNKIEYLPQYAEGIFEQTPAKKETGIFDFMFAGNIGTVQSIETIIKAAEILKNAPVKFHIIGSGTDLDRLQKLSRHLKNVIFYGRRPLKEMPEFYAKADAMLVTLTADPVLSLTLPGKVQSYMASGKPIIGAIDGETKSVIEAAQCGFCGKAGNAEELAENINKFIDAETDRVTMGKNARRFYEKNFEEKLFMDKLESKF</sequence>
<organism evidence="3 4">
    <name type="scientific">Candidatus Enterocloster excrementigallinarum</name>
    <dbReference type="NCBI Taxonomy" id="2838558"/>
    <lineage>
        <taxon>Bacteria</taxon>
        <taxon>Bacillati</taxon>
        <taxon>Bacillota</taxon>
        <taxon>Clostridia</taxon>
        <taxon>Lachnospirales</taxon>
        <taxon>Lachnospiraceae</taxon>
        <taxon>Enterocloster</taxon>
    </lineage>
</organism>
<dbReference type="CDD" id="cd03794">
    <property type="entry name" value="GT4_WbuB-like"/>
    <property type="match status" value="1"/>
</dbReference>
<evidence type="ECO:0000259" key="1">
    <source>
        <dbReference type="Pfam" id="PF00534"/>
    </source>
</evidence>
<reference evidence="3" key="1">
    <citation type="journal article" date="2021" name="PeerJ">
        <title>Extensive microbial diversity within the chicken gut microbiome revealed by metagenomics and culture.</title>
        <authorList>
            <person name="Gilroy R."/>
            <person name="Ravi A."/>
            <person name="Getino M."/>
            <person name="Pursley I."/>
            <person name="Horton D.L."/>
            <person name="Alikhan N.F."/>
            <person name="Baker D."/>
            <person name="Gharbi K."/>
            <person name="Hall N."/>
            <person name="Watson M."/>
            <person name="Adriaenssens E.M."/>
            <person name="Foster-Nyarko E."/>
            <person name="Jarju S."/>
            <person name="Secka A."/>
            <person name="Antonio M."/>
            <person name="Oren A."/>
            <person name="Chaudhuri R.R."/>
            <person name="La Ragione R."/>
            <person name="Hildebrand F."/>
            <person name="Pallen M.J."/>
        </authorList>
    </citation>
    <scope>NUCLEOTIDE SEQUENCE</scope>
    <source>
        <strain evidence="3">CHK198-12963</strain>
    </source>
</reference>
<feature type="domain" description="Glycosyltransferase subfamily 4-like N-terminal" evidence="2">
    <location>
        <begin position="55"/>
        <end position="240"/>
    </location>
</feature>
<dbReference type="Pfam" id="PF13579">
    <property type="entry name" value="Glyco_trans_4_4"/>
    <property type="match status" value="1"/>
</dbReference>
<dbReference type="Proteomes" id="UP000823863">
    <property type="component" value="Unassembled WGS sequence"/>
</dbReference>
<dbReference type="PANTHER" id="PTHR12526:SF609">
    <property type="entry name" value="LIPOPOLYSACCHARIDE BIOSYNTHESIS PROTEIN"/>
    <property type="match status" value="1"/>
</dbReference>
<dbReference type="GO" id="GO:0016757">
    <property type="term" value="F:glycosyltransferase activity"/>
    <property type="evidence" value="ECO:0007669"/>
    <property type="project" value="InterPro"/>
</dbReference>
<evidence type="ECO:0000313" key="3">
    <source>
        <dbReference type="EMBL" id="HJC66802.1"/>
    </source>
</evidence>
<dbReference type="InterPro" id="IPR001296">
    <property type="entry name" value="Glyco_trans_1"/>
</dbReference>